<evidence type="ECO:0000256" key="4">
    <source>
        <dbReference type="ARBA" id="ARBA00023125"/>
    </source>
</evidence>
<feature type="compositionally biased region" description="Low complexity" evidence="10">
    <location>
        <begin position="164"/>
        <end position="176"/>
    </location>
</feature>
<dbReference type="eggNOG" id="KOG0837">
    <property type="taxonomic scope" value="Eukaryota"/>
</dbReference>
<dbReference type="Proteomes" id="UP000002258">
    <property type="component" value="Chromosome 4"/>
</dbReference>
<evidence type="ECO:0000256" key="2">
    <source>
        <dbReference type="ARBA" id="ARBA00022605"/>
    </source>
</evidence>
<keyword evidence="6" id="KW-0804">Transcription</keyword>
<dbReference type="GO" id="GO:0008652">
    <property type="term" value="P:amino acid biosynthetic process"/>
    <property type="evidence" value="ECO:0007669"/>
    <property type="project" value="UniProtKB-KW"/>
</dbReference>
<dbReference type="PANTHER" id="PTHR11462:SF35">
    <property type="entry name" value="TRANSCRIPTION FACTOR JRA"/>
    <property type="match status" value="1"/>
</dbReference>
<feature type="coiled-coil region" evidence="9">
    <location>
        <begin position="235"/>
        <end position="269"/>
    </location>
</feature>
<dbReference type="CDD" id="cd12192">
    <property type="entry name" value="GCN4_cent"/>
    <property type="match status" value="1"/>
</dbReference>
<dbReference type="Gene3D" id="3.30.160.60">
    <property type="entry name" value="Classic Zinc Finger"/>
    <property type="match status" value="1"/>
</dbReference>
<keyword evidence="9" id="KW-0175">Coiled coil</keyword>
<keyword evidence="3" id="KW-0805">Transcription regulation</keyword>
<dbReference type="FunCoup" id="A3LU14">
    <property type="interactions" value="3598"/>
</dbReference>
<accession>A3LU14</accession>
<evidence type="ECO:0000256" key="6">
    <source>
        <dbReference type="ARBA" id="ARBA00023163"/>
    </source>
</evidence>
<evidence type="ECO:0000256" key="7">
    <source>
        <dbReference type="ARBA" id="ARBA00023242"/>
    </source>
</evidence>
<dbReference type="SMART" id="SM00338">
    <property type="entry name" value="BRLZ"/>
    <property type="match status" value="1"/>
</dbReference>
<keyword evidence="13" id="KW-1185">Reference proteome</keyword>
<dbReference type="PANTHER" id="PTHR11462">
    <property type="entry name" value="JUN TRANSCRIPTION FACTOR-RELATED"/>
    <property type="match status" value="1"/>
</dbReference>
<evidence type="ECO:0000256" key="1">
    <source>
        <dbReference type="ARBA" id="ARBA00004123"/>
    </source>
</evidence>
<evidence type="ECO:0000259" key="11">
    <source>
        <dbReference type="PROSITE" id="PS50217"/>
    </source>
</evidence>
<dbReference type="OMA" id="IDHTPMF"/>
<dbReference type="GO" id="GO:0005667">
    <property type="term" value="C:transcription regulator complex"/>
    <property type="evidence" value="ECO:0007669"/>
    <property type="project" value="TreeGrafter"/>
</dbReference>
<comment type="similarity">
    <text evidence="8">Belongs to the bZIP family. GCN4 subfamily.</text>
</comment>
<sequence>MSASTTIPMIMSADSMFESADMFIPHNEQVANPFEEEVAAISRKNAELDLSSALPNERQSETSPFNIHSAVLDSVFSNVLDEHDNIQDHTPMFDELDFIVDGAKVNSKDDWVSLFGPAADSDAQIISLDADIEDSLVKKEDLDDALLDLSVPSVAPPEQSQLITPNPSSNLPTPLLDSHSKSRTSAPSKKVDHLGCVTYSKKQRTQPLVPIDIDDSADPITLKRAKNTEAARRSRARKMERMNQLETKVEELIHEKSTLELEVLRLKEMLLANGIKP</sequence>
<evidence type="ECO:0000256" key="8">
    <source>
        <dbReference type="ARBA" id="ARBA00061302"/>
    </source>
</evidence>
<evidence type="ECO:0000313" key="12">
    <source>
        <dbReference type="EMBL" id="ABN66164.2"/>
    </source>
</evidence>
<keyword evidence="2" id="KW-0028">Amino-acid biosynthesis</keyword>
<dbReference type="InterPro" id="IPR046347">
    <property type="entry name" value="bZIP_sf"/>
</dbReference>
<keyword evidence="5" id="KW-0010">Activator</keyword>
<dbReference type="GeneID" id="4838730"/>
<evidence type="ECO:0000256" key="5">
    <source>
        <dbReference type="ARBA" id="ARBA00023159"/>
    </source>
</evidence>
<dbReference type="HOGENOM" id="CLU_068501_0_0_1"/>
<dbReference type="GO" id="GO:1903833">
    <property type="term" value="P:positive regulation of cellular response to amino acid starvation"/>
    <property type="evidence" value="ECO:0007669"/>
    <property type="project" value="TreeGrafter"/>
</dbReference>
<keyword evidence="7" id="KW-0539">Nucleus</keyword>
<keyword evidence="4" id="KW-0238">DNA-binding</keyword>
<organism evidence="12 13">
    <name type="scientific">Scheffersomyces stipitis (strain ATCC 58785 / CBS 6054 / NBRC 10063 / NRRL Y-11545)</name>
    <name type="common">Yeast</name>
    <name type="synonym">Pichia stipitis</name>
    <dbReference type="NCBI Taxonomy" id="322104"/>
    <lineage>
        <taxon>Eukaryota</taxon>
        <taxon>Fungi</taxon>
        <taxon>Dikarya</taxon>
        <taxon>Ascomycota</taxon>
        <taxon>Saccharomycotina</taxon>
        <taxon>Pichiomycetes</taxon>
        <taxon>Debaryomycetaceae</taxon>
        <taxon>Scheffersomyces</taxon>
    </lineage>
</organism>
<dbReference type="SUPFAM" id="SSF57959">
    <property type="entry name" value="Leucine zipper domain"/>
    <property type="match status" value="1"/>
</dbReference>
<dbReference type="InParanoid" id="A3LU14"/>
<dbReference type="InterPro" id="IPR050946">
    <property type="entry name" value="AP-1_TF_bZIP"/>
</dbReference>
<dbReference type="InterPro" id="IPR004827">
    <property type="entry name" value="bZIP"/>
</dbReference>
<evidence type="ECO:0000256" key="10">
    <source>
        <dbReference type="SAM" id="MobiDB-lite"/>
    </source>
</evidence>
<proteinExistence type="inferred from homology"/>
<dbReference type="EMBL" id="CP000498">
    <property type="protein sequence ID" value="ABN66164.2"/>
    <property type="molecule type" value="Genomic_DNA"/>
</dbReference>
<feature type="region of interest" description="Disordered" evidence="10">
    <location>
        <begin position="156"/>
        <end position="189"/>
    </location>
</feature>
<dbReference type="PROSITE" id="PS00036">
    <property type="entry name" value="BZIP_BASIC"/>
    <property type="match status" value="1"/>
</dbReference>
<evidence type="ECO:0000256" key="3">
    <source>
        <dbReference type="ARBA" id="ARBA00023015"/>
    </source>
</evidence>
<evidence type="ECO:0000256" key="9">
    <source>
        <dbReference type="SAM" id="Coils"/>
    </source>
</evidence>
<dbReference type="STRING" id="322104.A3LU14"/>
<dbReference type="Pfam" id="PF07716">
    <property type="entry name" value="bZIP_2"/>
    <property type="match status" value="1"/>
</dbReference>
<dbReference type="AlphaFoldDB" id="A3LU14"/>
<dbReference type="PROSITE" id="PS50217">
    <property type="entry name" value="BZIP"/>
    <property type="match status" value="1"/>
</dbReference>
<protein>
    <submittedName>
        <fullName evidence="12">Transcriptional activator of amino acid biosynthetic genes</fullName>
    </submittedName>
</protein>
<gene>
    <name evidence="12" type="ORF">PICST_89256</name>
</gene>
<dbReference type="RefSeq" id="XP_001384193.2">
    <property type="nucleotide sequence ID" value="XM_001384156.1"/>
</dbReference>
<name>A3LU14_PICST</name>
<reference evidence="12 13" key="1">
    <citation type="journal article" date="2007" name="Nat. Biotechnol.">
        <title>Genome sequence of the lignocellulose-bioconverting and xylose-fermenting yeast Pichia stipitis.</title>
        <authorList>
            <person name="Jeffries T.W."/>
            <person name="Grigoriev I.V."/>
            <person name="Grimwood J."/>
            <person name="Laplaza J.M."/>
            <person name="Aerts A."/>
            <person name="Salamov A."/>
            <person name="Schmutz J."/>
            <person name="Lindquist E."/>
            <person name="Dehal P."/>
            <person name="Shapiro H."/>
            <person name="Jin Y.S."/>
            <person name="Passoth V."/>
            <person name="Richardson P.M."/>
        </authorList>
    </citation>
    <scope>NUCLEOTIDE SEQUENCE [LARGE SCALE GENOMIC DNA]</scope>
    <source>
        <strain evidence="13">ATCC 58785 / CBS 6054 / NBRC 10063 / NRRL Y-11545</strain>
    </source>
</reference>
<evidence type="ECO:0000313" key="13">
    <source>
        <dbReference type="Proteomes" id="UP000002258"/>
    </source>
</evidence>
<dbReference type="GO" id="GO:0005634">
    <property type="term" value="C:nucleus"/>
    <property type="evidence" value="ECO:0007669"/>
    <property type="project" value="UniProtKB-SubCell"/>
</dbReference>
<comment type="subcellular location">
    <subcellularLocation>
        <location evidence="1">Nucleus</location>
    </subcellularLocation>
</comment>
<dbReference type="KEGG" id="pic:PICST_89256"/>
<dbReference type="FunFam" id="3.30.160.60:FF:001491">
    <property type="entry name" value="Cross-pathway control protein A"/>
    <property type="match status" value="1"/>
</dbReference>
<dbReference type="CDD" id="cd12193">
    <property type="entry name" value="bZIP_GCN4"/>
    <property type="match status" value="1"/>
</dbReference>
<dbReference type="GO" id="GO:0000978">
    <property type="term" value="F:RNA polymerase II cis-regulatory region sequence-specific DNA binding"/>
    <property type="evidence" value="ECO:0007669"/>
    <property type="project" value="TreeGrafter"/>
</dbReference>
<dbReference type="OrthoDB" id="5419235at2759"/>
<feature type="domain" description="BZIP" evidence="11">
    <location>
        <begin position="223"/>
        <end position="268"/>
    </location>
</feature>
<dbReference type="GO" id="GO:0000981">
    <property type="term" value="F:DNA-binding transcription factor activity, RNA polymerase II-specific"/>
    <property type="evidence" value="ECO:0007669"/>
    <property type="project" value="TreeGrafter"/>
</dbReference>
<dbReference type="GO" id="GO:0001080">
    <property type="term" value="P:nitrogen catabolite activation of transcription from RNA polymerase II promoter"/>
    <property type="evidence" value="ECO:0007669"/>
    <property type="project" value="TreeGrafter"/>
</dbReference>